<feature type="compositionally biased region" description="Polar residues" evidence="1">
    <location>
        <begin position="40"/>
        <end position="50"/>
    </location>
</feature>
<protein>
    <submittedName>
        <fullName evidence="2">Uncharacterized protein</fullName>
    </submittedName>
</protein>
<feature type="region of interest" description="Disordered" evidence="1">
    <location>
        <begin position="1"/>
        <end position="56"/>
    </location>
</feature>
<keyword evidence="3" id="KW-1185">Reference proteome</keyword>
<dbReference type="Proteomes" id="UP001518976">
    <property type="component" value="Unassembled WGS sequence"/>
</dbReference>
<reference evidence="2 3" key="1">
    <citation type="submission" date="2021-02" db="EMBL/GenBank/DDBJ databases">
        <title>Streptomyces spirodelae sp. nov., isolated from duckweed.</title>
        <authorList>
            <person name="Saimee Y."/>
            <person name="Duangmal K."/>
        </authorList>
    </citation>
    <scope>NUCLEOTIDE SEQUENCE [LARGE SCALE GENOMIC DNA]</scope>
    <source>
        <strain evidence="2 3">DW4-2</strain>
    </source>
</reference>
<accession>A0ABS3X1F4</accession>
<dbReference type="RefSeq" id="WP_209267979.1">
    <property type="nucleotide sequence ID" value="NZ_JAFFZN010000032.1"/>
</dbReference>
<organism evidence="2 3">
    <name type="scientific">Streptomyces spirodelae</name>
    <dbReference type="NCBI Taxonomy" id="2812904"/>
    <lineage>
        <taxon>Bacteria</taxon>
        <taxon>Bacillati</taxon>
        <taxon>Actinomycetota</taxon>
        <taxon>Actinomycetes</taxon>
        <taxon>Kitasatosporales</taxon>
        <taxon>Streptomycetaceae</taxon>
        <taxon>Streptomyces</taxon>
    </lineage>
</organism>
<proteinExistence type="predicted"/>
<name>A0ABS3X1F4_9ACTN</name>
<evidence type="ECO:0000313" key="3">
    <source>
        <dbReference type="Proteomes" id="UP001518976"/>
    </source>
</evidence>
<gene>
    <name evidence="2" type="ORF">JW592_27685</name>
</gene>
<comment type="caution">
    <text evidence="2">The sequence shown here is derived from an EMBL/GenBank/DDBJ whole genome shotgun (WGS) entry which is preliminary data.</text>
</comment>
<evidence type="ECO:0000313" key="2">
    <source>
        <dbReference type="EMBL" id="MBO8189210.1"/>
    </source>
</evidence>
<dbReference type="EMBL" id="JAFFZN010000032">
    <property type="protein sequence ID" value="MBO8189210.1"/>
    <property type="molecule type" value="Genomic_DNA"/>
</dbReference>
<sequence length="96" mass="10631">MLTHPPTPVAAGDDTEPEPQHERDTSNPDSMPELPRRLPQTATGTASPTPTVDAHRRLGQHLLDAVRAQDERIPAERRSPRTVAEMRARLANREAI</sequence>
<evidence type="ECO:0000256" key="1">
    <source>
        <dbReference type="SAM" id="MobiDB-lite"/>
    </source>
</evidence>